<dbReference type="Gene3D" id="1.10.3210.10">
    <property type="entry name" value="Hypothetical protein af1432"/>
    <property type="match status" value="2"/>
</dbReference>
<reference evidence="3 4" key="1">
    <citation type="submission" date="2016-10" db="EMBL/GenBank/DDBJ databases">
        <title>Alkaliphiles isolated from bioreactors.</title>
        <authorList>
            <person name="Salah Z."/>
            <person name="Rout S.P."/>
            <person name="Humphreys P.N."/>
        </authorList>
    </citation>
    <scope>NUCLEOTIDE SEQUENCE [LARGE SCALE GENOMIC DNA]</scope>
    <source>
        <strain evidence="3 4">ZS02</strain>
    </source>
</reference>
<dbReference type="EMBL" id="MTHD01000002">
    <property type="protein sequence ID" value="OMG54996.1"/>
    <property type="molecule type" value="Genomic_DNA"/>
</dbReference>
<keyword evidence="1" id="KW-0812">Transmembrane</keyword>
<dbReference type="GO" id="GO:0008081">
    <property type="term" value="F:phosphoric diester hydrolase activity"/>
    <property type="evidence" value="ECO:0007669"/>
    <property type="project" value="UniProtKB-ARBA"/>
</dbReference>
<dbReference type="PANTHER" id="PTHR43155">
    <property type="entry name" value="CYCLIC DI-GMP PHOSPHODIESTERASE PA4108-RELATED"/>
    <property type="match status" value="1"/>
</dbReference>
<name>A0A1R1I897_9RHOO</name>
<protein>
    <recommendedName>
        <fullName evidence="2">HD-GYP domain-containing protein</fullName>
    </recommendedName>
</protein>
<organism evidence="3 4">
    <name type="scientific">Azonexus hydrophilus</name>
    <dbReference type="NCBI Taxonomy" id="418702"/>
    <lineage>
        <taxon>Bacteria</taxon>
        <taxon>Pseudomonadati</taxon>
        <taxon>Pseudomonadota</taxon>
        <taxon>Betaproteobacteria</taxon>
        <taxon>Rhodocyclales</taxon>
        <taxon>Azonexaceae</taxon>
        <taxon>Azonexus</taxon>
    </lineage>
</organism>
<dbReference type="AlphaFoldDB" id="A0A1R1I897"/>
<dbReference type="CDD" id="cd00077">
    <property type="entry name" value="HDc"/>
    <property type="match status" value="2"/>
</dbReference>
<dbReference type="InterPro" id="IPR037522">
    <property type="entry name" value="HD_GYP_dom"/>
</dbReference>
<sequence length="992" mass="110304">MPARFQFRFQYWVLSVLILIVLSLTAGFLFTVFGKFQSMMEDNARERFSLLARQSIEATGELVGKAGLIVGNRAEDRRAFDPDGAVPELIASLAVNPDFYGQYFGLPDDGFVQAIGIRGNSRLIETLKAPADTWFAIRRITTAAGGGRQERWTFLDQHRQLLASRENAAQFAPSSRPWFQSAMQQSGLAVTAPYLFASTGELGLTISRAVTGQAGVFAVDINLSRLQGFLGELPLSPNAAIMLLDGDDRVIAYSLRGQRFSTLAIAPLTRLDAISDPTLQGLSKQEKQDGAAVLKLEQSGKAADFVVVRQLSEAFPGARFTVIAMAPISDFSGPIEKARGDVMAVSIGITLLLVPLALLGSRRVVHSLAALARNSERLKRLDFSVEPQQPASFLYEINALGDAQIVLQHSIRDRTTALNIAQDKLQRLVESGLMLSREKNRETLLRHILNSAQEISRCAAATLYLKTEHDTLRFALRTASDDLHDFEVPLHDPVSGAPMTGYVSTYVALNNETVVIDDVYQDTRFDLSGTMQFSEKTGMRAVSMLTIPLSPRDGEVIGVLQLMNALDPESGAVIPFTPELVSFVEALAAQSAVTLENVNLLESQKLLMDALIKLVAGAIDAKSAYTGGHCERVPELAMMLAEAASAVDSGPLANFRFASEEEWREFRIGAWLHDCGKVTTPEYVVDKATKLETIYNRIHEIRTRFEVLLRDAEIERLQAIHERGDDVATADARFAERREQLLDDFAFVADANIGGEFMAPEKMARVGRIAEETWLRHFDDTLGLSQEEIRRRGQSPVQPLPVRENLLADKPWHVVPREPGRQTFDPAHGWRVTVPENLYNFGEVYNLAIARGTLTDEERFKINEHIIQTIQMLEKLPLPKSLRRVPEYAGTHHETMIGTGYPRRLTADELSIPSRIMAIADIFEALTASDRPYKPMKTLSESIKILSFFKKDQHIDPVLFDLFLTSGIYRAYAERFLKPEQIDEVDISRFIG</sequence>
<keyword evidence="1" id="KW-1133">Transmembrane helix</keyword>
<dbReference type="Proteomes" id="UP000187526">
    <property type="component" value="Unassembled WGS sequence"/>
</dbReference>
<feature type="domain" description="HD-GYP" evidence="2">
    <location>
        <begin position="771"/>
        <end position="979"/>
    </location>
</feature>
<evidence type="ECO:0000256" key="1">
    <source>
        <dbReference type="SAM" id="Phobius"/>
    </source>
</evidence>
<dbReference type="Pfam" id="PF13487">
    <property type="entry name" value="HD_5"/>
    <property type="match status" value="1"/>
</dbReference>
<dbReference type="SUPFAM" id="SSF55781">
    <property type="entry name" value="GAF domain-like"/>
    <property type="match status" value="1"/>
</dbReference>
<dbReference type="InterPro" id="IPR003607">
    <property type="entry name" value="HD/PDEase_dom"/>
</dbReference>
<dbReference type="STRING" id="418702.BJN45_07540"/>
<keyword evidence="4" id="KW-1185">Reference proteome</keyword>
<accession>A0A1R1I897</accession>
<dbReference type="PANTHER" id="PTHR43155:SF2">
    <property type="entry name" value="CYCLIC DI-GMP PHOSPHODIESTERASE PA4108"/>
    <property type="match status" value="1"/>
</dbReference>
<dbReference type="Gene3D" id="3.30.450.40">
    <property type="match status" value="1"/>
</dbReference>
<dbReference type="InterPro" id="IPR029016">
    <property type="entry name" value="GAF-like_dom_sf"/>
</dbReference>
<dbReference type="SUPFAM" id="SSF103190">
    <property type="entry name" value="Sensory domain-like"/>
    <property type="match status" value="1"/>
</dbReference>
<keyword evidence="1" id="KW-0472">Membrane</keyword>
<evidence type="ECO:0000313" key="4">
    <source>
        <dbReference type="Proteomes" id="UP000187526"/>
    </source>
</evidence>
<evidence type="ECO:0000313" key="3">
    <source>
        <dbReference type="EMBL" id="OMG54996.1"/>
    </source>
</evidence>
<dbReference type="SUPFAM" id="SSF109604">
    <property type="entry name" value="HD-domain/PDEase-like"/>
    <property type="match status" value="2"/>
</dbReference>
<dbReference type="InterPro" id="IPR003018">
    <property type="entry name" value="GAF"/>
</dbReference>
<comment type="caution">
    <text evidence="3">The sequence shown here is derived from an EMBL/GenBank/DDBJ whole genome shotgun (WGS) entry which is preliminary data.</text>
</comment>
<dbReference type="InterPro" id="IPR029151">
    <property type="entry name" value="Sensor-like_sf"/>
</dbReference>
<dbReference type="PROSITE" id="PS51832">
    <property type="entry name" value="HD_GYP"/>
    <property type="match status" value="1"/>
</dbReference>
<feature type="transmembrane region" description="Helical" evidence="1">
    <location>
        <begin position="12"/>
        <end position="33"/>
    </location>
</feature>
<dbReference type="RefSeq" id="WP_076093591.1">
    <property type="nucleotide sequence ID" value="NZ_MTHD01000002.1"/>
</dbReference>
<dbReference type="Gene3D" id="3.30.450.20">
    <property type="entry name" value="PAS domain"/>
    <property type="match status" value="2"/>
</dbReference>
<proteinExistence type="predicted"/>
<dbReference type="Pfam" id="PF01590">
    <property type="entry name" value="GAF"/>
    <property type="match status" value="1"/>
</dbReference>
<dbReference type="SMART" id="SM00471">
    <property type="entry name" value="HDc"/>
    <property type="match status" value="1"/>
</dbReference>
<dbReference type="SMART" id="SM00065">
    <property type="entry name" value="GAF"/>
    <property type="match status" value="1"/>
</dbReference>
<evidence type="ECO:0000259" key="2">
    <source>
        <dbReference type="PROSITE" id="PS51832"/>
    </source>
</evidence>
<gene>
    <name evidence="3" type="ORF">BJN45_07540</name>
</gene>